<evidence type="ECO:0000313" key="4">
    <source>
        <dbReference type="Proteomes" id="UP000251942"/>
    </source>
</evidence>
<accession>A0A0W0U496</accession>
<reference evidence="1 3" key="1">
    <citation type="submission" date="2015-11" db="EMBL/GenBank/DDBJ databases">
        <title>Genomic analysis of 38 Legionella species identifies large and diverse effector repertoires.</title>
        <authorList>
            <person name="Burstein D."/>
            <person name="Amaro F."/>
            <person name="Zusman T."/>
            <person name="Lifshitz Z."/>
            <person name="Cohen O."/>
            <person name="Gilbert J.A."/>
            <person name="Pupko T."/>
            <person name="Shuman H.A."/>
            <person name="Segal G."/>
        </authorList>
    </citation>
    <scope>NUCLEOTIDE SEQUENCE [LARGE SCALE GENOMIC DNA]</scope>
    <source>
        <strain evidence="1 3">WO-44C</strain>
    </source>
</reference>
<dbReference type="PATRIC" id="fig|453.4.peg.881"/>
<dbReference type="AlphaFoldDB" id="A0A0W0U496"/>
<protein>
    <submittedName>
        <fullName evidence="1">Uncharacterized protein</fullName>
    </submittedName>
</protein>
<dbReference type="Proteomes" id="UP000054698">
    <property type="component" value="Unassembled WGS sequence"/>
</dbReference>
<proteinExistence type="predicted"/>
<evidence type="ECO:0000313" key="3">
    <source>
        <dbReference type="Proteomes" id="UP000054698"/>
    </source>
</evidence>
<gene>
    <name evidence="1" type="ORF">Lfee_0816</name>
    <name evidence="2" type="ORF">NCTC12022_01956</name>
</gene>
<organism evidence="1 3">
    <name type="scientific">Legionella feeleii</name>
    <dbReference type="NCBI Taxonomy" id="453"/>
    <lineage>
        <taxon>Bacteria</taxon>
        <taxon>Pseudomonadati</taxon>
        <taxon>Pseudomonadota</taxon>
        <taxon>Gammaproteobacteria</taxon>
        <taxon>Legionellales</taxon>
        <taxon>Legionellaceae</taxon>
        <taxon>Legionella</taxon>
    </lineage>
</organism>
<dbReference type="EMBL" id="LNYB01000023">
    <property type="protein sequence ID" value="KTD02661.1"/>
    <property type="molecule type" value="Genomic_DNA"/>
</dbReference>
<dbReference type="Proteomes" id="UP000251942">
    <property type="component" value="Unassembled WGS sequence"/>
</dbReference>
<name>A0A0W0U496_9GAMM</name>
<keyword evidence="3" id="KW-1185">Reference proteome</keyword>
<reference evidence="2 4" key="2">
    <citation type="submission" date="2018-06" db="EMBL/GenBank/DDBJ databases">
        <authorList>
            <consortium name="Pathogen Informatics"/>
            <person name="Doyle S."/>
        </authorList>
    </citation>
    <scope>NUCLEOTIDE SEQUENCE [LARGE SCALE GENOMIC DNA]</scope>
    <source>
        <strain evidence="2 4">NCTC12022</strain>
    </source>
</reference>
<dbReference type="OrthoDB" id="5705898at2"/>
<evidence type="ECO:0000313" key="1">
    <source>
        <dbReference type="EMBL" id="KTD02661.1"/>
    </source>
</evidence>
<dbReference type="RefSeq" id="WP_058444153.1">
    <property type="nucleotide sequence ID" value="NZ_CAAAHT010000014.1"/>
</dbReference>
<dbReference type="STRING" id="453.Lfee_0816"/>
<sequence length="236" mass="27790">MNSKIDSLALALKQSSLGIFPRRAYIDDYTKVKARIKKELKIVLTVKEIDQIGIFVIRCIWDAQNQDSSLQCFDSIQVTAIASSNTFLLEELQSEMSQKMDKNTINRVVRIVIEEMHHFNQITFLKNSISRRSKVVWDEKTYESKKLQLESLFKRELLKEEVYLIAETWFHYMVFVEDLRSPDNYTKEKIKELKTILTARITQLEGVVVSSKEIIDQVRDIDRFPWIDIEGRNKTY</sequence>
<evidence type="ECO:0000313" key="2">
    <source>
        <dbReference type="EMBL" id="SPX61217.1"/>
    </source>
</evidence>
<dbReference type="EMBL" id="UASS01000018">
    <property type="protein sequence ID" value="SPX61217.1"/>
    <property type="molecule type" value="Genomic_DNA"/>
</dbReference>